<evidence type="ECO:0000256" key="1">
    <source>
        <dbReference type="SAM" id="Phobius"/>
    </source>
</evidence>
<evidence type="ECO:0000313" key="2">
    <source>
        <dbReference type="EMBL" id="QHS98489.1"/>
    </source>
</evidence>
<protein>
    <submittedName>
        <fullName evidence="2">Uncharacterized protein</fullName>
    </submittedName>
</protein>
<dbReference type="AlphaFoldDB" id="A0A6C0C403"/>
<dbReference type="EMBL" id="MN739317">
    <property type="protein sequence ID" value="QHS98489.1"/>
    <property type="molecule type" value="Genomic_DNA"/>
</dbReference>
<keyword evidence="1" id="KW-0472">Membrane</keyword>
<feature type="transmembrane region" description="Helical" evidence="1">
    <location>
        <begin position="30"/>
        <end position="49"/>
    </location>
</feature>
<keyword evidence="1" id="KW-1133">Transmembrane helix</keyword>
<sequence>MSRPTSKKESKELLKFFNSVKHKKEFDNELEIITVVFYIYVISIIYILYKMFSVFF</sequence>
<name>A0A6C0C403_9ZZZZ</name>
<proteinExistence type="predicted"/>
<reference evidence="2" key="1">
    <citation type="journal article" date="2020" name="Nature">
        <title>Giant virus diversity and host interactions through global metagenomics.</title>
        <authorList>
            <person name="Schulz F."/>
            <person name="Roux S."/>
            <person name="Paez-Espino D."/>
            <person name="Jungbluth S."/>
            <person name="Walsh D.A."/>
            <person name="Denef V.J."/>
            <person name="McMahon K.D."/>
            <person name="Konstantinidis K.T."/>
            <person name="Eloe-Fadrosh E.A."/>
            <person name="Kyrpides N.C."/>
            <person name="Woyke T."/>
        </authorList>
    </citation>
    <scope>NUCLEOTIDE SEQUENCE</scope>
    <source>
        <strain evidence="2">GVMAG-M-3300020185-18</strain>
    </source>
</reference>
<accession>A0A6C0C403</accession>
<organism evidence="2">
    <name type="scientific">viral metagenome</name>
    <dbReference type="NCBI Taxonomy" id="1070528"/>
    <lineage>
        <taxon>unclassified sequences</taxon>
        <taxon>metagenomes</taxon>
        <taxon>organismal metagenomes</taxon>
    </lineage>
</organism>
<keyword evidence="1" id="KW-0812">Transmembrane</keyword>